<protein>
    <submittedName>
        <fullName evidence="1">Uncharacterized protein</fullName>
    </submittedName>
</protein>
<dbReference type="Proteomes" id="UP001480595">
    <property type="component" value="Unassembled WGS sequence"/>
</dbReference>
<organism evidence="1 2">
    <name type="scientific">Apiospora phragmitis</name>
    <dbReference type="NCBI Taxonomy" id="2905665"/>
    <lineage>
        <taxon>Eukaryota</taxon>
        <taxon>Fungi</taxon>
        <taxon>Dikarya</taxon>
        <taxon>Ascomycota</taxon>
        <taxon>Pezizomycotina</taxon>
        <taxon>Sordariomycetes</taxon>
        <taxon>Xylariomycetidae</taxon>
        <taxon>Amphisphaeriales</taxon>
        <taxon>Apiosporaceae</taxon>
        <taxon>Apiospora</taxon>
    </lineage>
</organism>
<comment type="caution">
    <text evidence="1">The sequence shown here is derived from an EMBL/GenBank/DDBJ whole genome shotgun (WGS) entry which is preliminary data.</text>
</comment>
<proteinExistence type="predicted"/>
<gene>
    <name evidence="1" type="ORF">PG994_002468</name>
</gene>
<reference evidence="1 2" key="1">
    <citation type="submission" date="2023-01" db="EMBL/GenBank/DDBJ databases">
        <title>Analysis of 21 Apiospora genomes using comparative genomics revels a genus with tremendous synthesis potential of carbohydrate active enzymes and secondary metabolites.</title>
        <authorList>
            <person name="Sorensen T."/>
        </authorList>
    </citation>
    <scope>NUCLEOTIDE SEQUENCE [LARGE SCALE GENOMIC DNA]</scope>
    <source>
        <strain evidence="1 2">CBS 135458</strain>
    </source>
</reference>
<sequence>MGTSNLFSGFCATHDAMTYGLRDTPCWPSDLAKDDPGWTLLTNDEFYETQHPNLKQYRELYTKPPPLQDLKDALSRRSGKALYPASECNASQFKSFGFNKPKRKLYYIPDECLNVLPSLPFTGPVPLLKRGLSNATKDEVVEDYGLPEATAVKGGPAMVDIKKMTIENIHLTSDEDLEQMDDAQVDAWMERYMELLRKKSETCSNTSPPRVGCSAHSGWSGRPNSRGGICRVFGF</sequence>
<evidence type="ECO:0000313" key="1">
    <source>
        <dbReference type="EMBL" id="KAK8087494.1"/>
    </source>
</evidence>
<name>A0ABR1WWF1_9PEZI</name>
<dbReference type="EMBL" id="JAQQWL010000002">
    <property type="protein sequence ID" value="KAK8087494.1"/>
    <property type="molecule type" value="Genomic_DNA"/>
</dbReference>
<dbReference type="RefSeq" id="XP_066722018.1">
    <property type="nucleotide sequence ID" value="XM_066853877.1"/>
</dbReference>
<dbReference type="GeneID" id="92086940"/>
<accession>A0ABR1WWF1</accession>
<keyword evidence="2" id="KW-1185">Reference proteome</keyword>
<evidence type="ECO:0000313" key="2">
    <source>
        <dbReference type="Proteomes" id="UP001480595"/>
    </source>
</evidence>